<sequence>MAHKQGGHKTKGLSFPSNWTGKWLFRAITATPKWQLDSILNSYKFNQWIAYESMALNGLQLSPRVSPETNFIRSAEVGIAVSLASDMYEQVPHKVPLEDKVKLLKEELEVPIVGDMIKQMTEAVLPEPTPVMPPNMVEIKEPNVEFKEAGEKIPAIAIR</sequence>
<dbReference type="Proteomes" id="UP000202536">
    <property type="component" value="Segment"/>
</dbReference>
<evidence type="ECO:0000313" key="1">
    <source>
        <dbReference type="EMBL" id="ALG96782.1"/>
    </source>
</evidence>
<dbReference type="KEGG" id="vg:26637872"/>
<organism evidence="1 2">
    <name type="scientific">Acidianus bottle-shaped virus 2 strain ABV2</name>
    <dbReference type="NCBI Taxonomy" id="1732173"/>
    <lineage>
        <taxon>Viruses</taxon>
        <taxon>Viruses incertae sedis</taxon>
        <taxon>Ampullaviridae</taxon>
        <taxon>Bottigliavirus</taxon>
        <taxon>Bottigliavirus puteoliense</taxon>
        <taxon>Bottigliavirus ABV2</taxon>
    </lineage>
</organism>
<name>A0A0N9NW76_9VIRU</name>
<accession>A0A0N9NW76</accession>
<reference evidence="1 2" key="1">
    <citation type="journal article" date="2015" name="Environ. Microbiol.">
        <title>Novel viral genomes identified from six metagenomes reveal wide distribution of archaeal viruses and high viral diversity in terrestrial hot springs.</title>
        <authorList>
            <person name="Gudbergsdottir S.R."/>
            <person name="Menzel P."/>
            <person name="Krogh A."/>
            <person name="Young M."/>
            <person name="Peng X."/>
        </authorList>
    </citation>
    <scope>NUCLEOTIDE SEQUENCE [LARGE SCALE GENOMIC DNA]</scope>
    <source>
        <strain evidence="1 2">ABV2</strain>
    </source>
</reference>
<evidence type="ECO:0000313" key="2">
    <source>
        <dbReference type="Proteomes" id="UP000202536"/>
    </source>
</evidence>
<dbReference type="OrthoDB" id="19500at10239"/>
<dbReference type="GeneID" id="26637872"/>
<proteinExistence type="predicted"/>
<keyword evidence="2" id="KW-1185">Reference proteome</keyword>
<dbReference type="EMBL" id="KP282673">
    <property type="protein sequence ID" value="ALG96782.1"/>
    <property type="molecule type" value="Genomic_DNA"/>
</dbReference>
<dbReference type="RefSeq" id="YP_009211304.1">
    <property type="nucleotide sequence ID" value="NC_028938.1"/>
</dbReference>
<protein>
    <submittedName>
        <fullName evidence="1">Uncharacterized protein</fullName>
    </submittedName>
</protein>